<dbReference type="Pfam" id="PF03916">
    <property type="entry name" value="NrfD"/>
    <property type="match status" value="1"/>
</dbReference>
<feature type="transmembrane region" description="Helical" evidence="8">
    <location>
        <begin position="192"/>
        <end position="212"/>
    </location>
</feature>
<dbReference type="Gene3D" id="1.20.1630.10">
    <property type="entry name" value="Formate dehydrogenase/DMSO reductase domain"/>
    <property type="match status" value="1"/>
</dbReference>
<feature type="transmembrane region" description="Helical" evidence="8">
    <location>
        <begin position="86"/>
        <end position="107"/>
    </location>
</feature>
<name>A0ABW2BW21_9PSEU</name>
<evidence type="ECO:0000313" key="9">
    <source>
        <dbReference type="EMBL" id="MFC6866069.1"/>
    </source>
</evidence>
<evidence type="ECO:0000256" key="2">
    <source>
        <dbReference type="ARBA" id="ARBA00008929"/>
    </source>
</evidence>
<evidence type="ECO:0000256" key="6">
    <source>
        <dbReference type="ARBA" id="ARBA00023136"/>
    </source>
</evidence>
<evidence type="ECO:0000256" key="4">
    <source>
        <dbReference type="ARBA" id="ARBA00022692"/>
    </source>
</evidence>
<accession>A0ABW2BW21</accession>
<evidence type="ECO:0000313" key="10">
    <source>
        <dbReference type="Proteomes" id="UP001596337"/>
    </source>
</evidence>
<reference evidence="10" key="1">
    <citation type="journal article" date="2019" name="Int. J. Syst. Evol. Microbiol.">
        <title>The Global Catalogue of Microorganisms (GCM) 10K type strain sequencing project: providing services to taxonomists for standard genome sequencing and annotation.</title>
        <authorList>
            <consortium name="The Broad Institute Genomics Platform"/>
            <consortium name="The Broad Institute Genome Sequencing Center for Infectious Disease"/>
            <person name="Wu L."/>
            <person name="Ma J."/>
        </authorList>
    </citation>
    <scope>NUCLEOTIDE SEQUENCE [LARGE SCALE GENOMIC DNA]</scope>
    <source>
        <strain evidence="10">KCTC 32255</strain>
    </source>
</reference>
<evidence type="ECO:0000256" key="1">
    <source>
        <dbReference type="ARBA" id="ARBA00004651"/>
    </source>
</evidence>
<organism evidence="9 10">
    <name type="scientific">Haloechinothrix salitolerans</name>
    <dbReference type="NCBI Taxonomy" id="926830"/>
    <lineage>
        <taxon>Bacteria</taxon>
        <taxon>Bacillati</taxon>
        <taxon>Actinomycetota</taxon>
        <taxon>Actinomycetes</taxon>
        <taxon>Pseudonocardiales</taxon>
        <taxon>Pseudonocardiaceae</taxon>
        <taxon>Haloechinothrix</taxon>
    </lineage>
</organism>
<evidence type="ECO:0000256" key="3">
    <source>
        <dbReference type="ARBA" id="ARBA00022475"/>
    </source>
</evidence>
<keyword evidence="3" id="KW-1003">Cell membrane</keyword>
<keyword evidence="5 8" id="KW-1133">Transmembrane helix</keyword>
<keyword evidence="10" id="KW-1185">Reference proteome</keyword>
<gene>
    <name evidence="9" type="primary">nrfD</name>
    <name evidence="9" type="ORF">ACFQGD_02815</name>
</gene>
<feature type="compositionally biased region" description="Polar residues" evidence="7">
    <location>
        <begin position="1"/>
        <end position="22"/>
    </location>
</feature>
<dbReference type="Proteomes" id="UP001596337">
    <property type="component" value="Unassembled WGS sequence"/>
</dbReference>
<sequence>MSRAQGSNREQPSGAQGTSRAQPSRREHAMVEPAEFRSYYGRPIVKEPAWEQPDVPLYLFLGGTAGASASMAAMARLSGLPRLARAGTLVAAGGSLASVAALIHDLGRPERFLYMLRVFKPTSPLSVGSWILAPFSGLAAASAGSMLTGWLRPIGTLAGNAAGLLGPAMCTYTAVLLADTATPAWHEGRRELSVLFAGSAATSGAGAALLLVPTRETAPARRLGLAGAAAELSAEHRLEHNLGVVSETYRDGRAGTLLKAGKALTAVGAGLSLLGTRSRVASAAAGAAYLAAGVCTRFGVYAAGVASARDPKYTVVPQRERMAQTGSSGQ</sequence>
<dbReference type="InterPro" id="IPR005614">
    <property type="entry name" value="NrfD-like"/>
</dbReference>
<keyword evidence="4 8" id="KW-0812">Transmembrane</keyword>
<evidence type="ECO:0000256" key="7">
    <source>
        <dbReference type="SAM" id="MobiDB-lite"/>
    </source>
</evidence>
<evidence type="ECO:0000256" key="5">
    <source>
        <dbReference type="ARBA" id="ARBA00022989"/>
    </source>
</evidence>
<comment type="caution">
    <text evidence="9">The sequence shown here is derived from an EMBL/GenBank/DDBJ whole genome shotgun (WGS) entry which is preliminary data.</text>
</comment>
<evidence type="ECO:0000256" key="8">
    <source>
        <dbReference type="SAM" id="Phobius"/>
    </source>
</evidence>
<protein>
    <submittedName>
        <fullName evidence="9">NrfD/PsrC family molybdoenzyme membrane anchor subunit</fullName>
    </submittedName>
</protein>
<feature type="transmembrane region" description="Helical" evidence="8">
    <location>
        <begin position="163"/>
        <end position="186"/>
    </location>
</feature>
<dbReference type="EMBL" id="JBHSXX010000001">
    <property type="protein sequence ID" value="MFC6866069.1"/>
    <property type="molecule type" value="Genomic_DNA"/>
</dbReference>
<comment type="similarity">
    <text evidence="2">Belongs to the NrfD family.</text>
</comment>
<feature type="transmembrane region" description="Helical" evidence="8">
    <location>
        <begin position="127"/>
        <end position="151"/>
    </location>
</feature>
<feature type="region of interest" description="Disordered" evidence="7">
    <location>
        <begin position="1"/>
        <end position="29"/>
    </location>
</feature>
<proteinExistence type="inferred from homology"/>
<comment type="subcellular location">
    <subcellularLocation>
        <location evidence="1">Cell membrane</location>
        <topology evidence="1">Multi-pass membrane protein</topology>
    </subcellularLocation>
</comment>
<dbReference type="RefSeq" id="WP_345406972.1">
    <property type="nucleotide sequence ID" value="NZ_BAABLA010000123.1"/>
</dbReference>
<keyword evidence="6 8" id="KW-0472">Membrane</keyword>